<sequence length="152" mass="17094">MVGGAAFSLRQGAKYPEAVFKDSNKKWAEEWFVVAYPAPGLPPRTGLPPILNARSEEKPTEEEMVEVEVLLFELQKLKADKLTGVVVALSFAKRVTQPIQEHVHPCYEYSGHDDPIHGQNHKVYHSEAYRRVMLIVSGEVRDKGCPKAHCLK</sequence>
<dbReference type="AlphaFoldDB" id="A0A3L6TAD3"/>
<organism evidence="1 2">
    <name type="scientific">Panicum miliaceum</name>
    <name type="common">Proso millet</name>
    <name type="synonym">Broomcorn millet</name>
    <dbReference type="NCBI Taxonomy" id="4540"/>
    <lineage>
        <taxon>Eukaryota</taxon>
        <taxon>Viridiplantae</taxon>
        <taxon>Streptophyta</taxon>
        <taxon>Embryophyta</taxon>
        <taxon>Tracheophyta</taxon>
        <taxon>Spermatophyta</taxon>
        <taxon>Magnoliopsida</taxon>
        <taxon>Liliopsida</taxon>
        <taxon>Poales</taxon>
        <taxon>Poaceae</taxon>
        <taxon>PACMAD clade</taxon>
        <taxon>Panicoideae</taxon>
        <taxon>Panicodae</taxon>
        <taxon>Paniceae</taxon>
        <taxon>Panicinae</taxon>
        <taxon>Panicum</taxon>
        <taxon>Panicum sect. Panicum</taxon>
    </lineage>
</organism>
<evidence type="ECO:0000313" key="1">
    <source>
        <dbReference type="EMBL" id="RLN35169.1"/>
    </source>
</evidence>
<reference evidence="2" key="1">
    <citation type="journal article" date="2019" name="Nat. Commun.">
        <title>The genome of broomcorn millet.</title>
        <authorList>
            <person name="Zou C."/>
            <person name="Miki D."/>
            <person name="Li D."/>
            <person name="Tang Q."/>
            <person name="Xiao L."/>
            <person name="Rajput S."/>
            <person name="Deng P."/>
            <person name="Jia W."/>
            <person name="Huang R."/>
            <person name="Zhang M."/>
            <person name="Sun Y."/>
            <person name="Hu J."/>
            <person name="Fu X."/>
            <person name="Schnable P.S."/>
            <person name="Li F."/>
            <person name="Zhang H."/>
            <person name="Feng B."/>
            <person name="Zhu X."/>
            <person name="Liu R."/>
            <person name="Schnable J.C."/>
            <person name="Zhu J.-K."/>
            <person name="Zhang H."/>
        </authorList>
    </citation>
    <scope>NUCLEOTIDE SEQUENCE [LARGE SCALE GENOMIC DNA]</scope>
</reference>
<proteinExistence type="predicted"/>
<dbReference type="PANTHER" id="PTHR33026">
    <property type="entry name" value="OS06G0360600 PROTEIN"/>
    <property type="match status" value="1"/>
</dbReference>
<evidence type="ECO:0000313" key="2">
    <source>
        <dbReference type="Proteomes" id="UP000275267"/>
    </source>
</evidence>
<protein>
    <submittedName>
        <fullName evidence="1">Gypsy-type retrotransposon</fullName>
    </submittedName>
</protein>
<dbReference type="Proteomes" id="UP000275267">
    <property type="component" value="Unassembled WGS sequence"/>
</dbReference>
<dbReference type="PANTHER" id="PTHR33026:SF7">
    <property type="entry name" value="OS03G0100275 PROTEIN"/>
    <property type="match status" value="1"/>
</dbReference>
<accession>A0A3L6TAD3</accession>
<name>A0A3L6TAD3_PANMI</name>
<gene>
    <name evidence="1" type="ORF">C2845_PM03G29370</name>
</gene>
<keyword evidence="2" id="KW-1185">Reference proteome</keyword>
<dbReference type="EMBL" id="PQIB02000002">
    <property type="protein sequence ID" value="RLN35169.1"/>
    <property type="molecule type" value="Genomic_DNA"/>
</dbReference>
<comment type="caution">
    <text evidence="1">The sequence shown here is derived from an EMBL/GenBank/DDBJ whole genome shotgun (WGS) entry which is preliminary data.</text>
</comment>